<evidence type="ECO:0000313" key="6">
    <source>
        <dbReference type="EMBL" id="RDC61353.1"/>
    </source>
</evidence>
<dbReference type="Gene3D" id="3.30.930.30">
    <property type="match status" value="1"/>
</dbReference>
<keyword evidence="7" id="KW-1185">Reference proteome</keyword>
<feature type="compositionally biased region" description="Basic and acidic residues" evidence="4">
    <location>
        <begin position="642"/>
        <end position="669"/>
    </location>
</feature>
<dbReference type="InterPro" id="IPR005053">
    <property type="entry name" value="MobA_MobL"/>
</dbReference>
<dbReference type="EMBL" id="QBKA01000002">
    <property type="protein sequence ID" value="RDC61353.1"/>
    <property type="molecule type" value="Genomic_DNA"/>
</dbReference>
<accession>A0A369Q8Y1</accession>
<dbReference type="Proteomes" id="UP000253727">
    <property type="component" value="Unassembled WGS sequence"/>
</dbReference>
<protein>
    <recommendedName>
        <fullName evidence="5">MobA/MobL protein domain-containing protein</fullName>
    </recommendedName>
</protein>
<comment type="caution">
    <text evidence="6">The sequence shown here is derived from an EMBL/GenBank/DDBJ whole genome shotgun (WGS) entry which is preliminary data.</text>
</comment>
<proteinExistence type="inferred from homology"/>
<reference evidence="6 7" key="1">
    <citation type="submission" date="2018-04" db="EMBL/GenBank/DDBJ databases">
        <title>Altererythrobacter sp. HME9302 genome sequencing and assembly.</title>
        <authorList>
            <person name="Kang H."/>
            <person name="Kim H."/>
            <person name="Joh K."/>
        </authorList>
    </citation>
    <scope>NUCLEOTIDE SEQUENCE [LARGE SCALE GENOMIC DNA]</scope>
    <source>
        <strain evidence="6 7">HME9302</strain>
    </source>
</reference>
<dbReference type="AlphaFoldDB" id="A0A369Q8Y1"/>
<feature type="region of interest" description="Disordered" evidence="4">
    <location>
        <begin position="599"/>
        <end position="754"/>
    </location>
</feature>
<evidence type="ECO:0000256" key="3">
    <source>
        <dbReference type="SAM" id="Coils"/>
    </source>
</evidence>
<dbReference type="Pfam" id="PF03389">
    <property type="entry name" value="MobA_MobL"/>
    <property type="match status" value="1"/>
</dbReference>
<evidence type="ECO:0000259" key="5">
    <source>
        <dbReference type="Pfam" id="PF03389"/>
    </source>
</evidence>
<keyword evidence="2" id="KW-0184">Conjugation</keyword>
<evidence type="ECO:0000256" key="4">
    <source>
        <dbReference type="SAM" id="MobiDB-lite"/>
    </source>
</evidence>
<feature type="coiled-coil region" evidence="3">
    <location>
        <begin position="47"/>
        <end position="74"/>
    </location>
</feature>
<organism evidence="6 7">
    <name type="scientific">Alteripontixanthobacter maritimus</name>
    <dbReference type="NCBI Taxonomy" id="2161824"/>
    <lineage>
        <taxon>Bacteria</taxon>
        <taxon>Pseudomonadati</taxon>
        <taxon>Pseudomonadota</taxon>
        <taxon>Alphaproteobacteria</taxon>
        <taxon>Sphingomonadales</taxon>
        <taxon>Erythrobacteraceae</taxon>
        <taxon>Alteripontixanthobacter</taxon>
    </lineage>
</organism>
<feature type="compositionally biased region" description="Basic and acidic residues" evidence="4">
    <location>
        <begin position="691"/>
        <end position="710"/>
    </location>
</feature>
<comment type="similarity">
    <text evidence="1">Belongs to the MobA/MobL family.</text>
</comment>
<sequence length="898" mass="99887">MAPQRDHRERIIRAGSPECARLCRKPDAQLKFAVDADRLSLREIWDVPDHIKSVKQLEREAAALQREREFEWRKFKVHASFSALNPKVEQRSGSSTRAMRVAKSPPLLPAYSIALRDGDGRLFPFMRTSYSSAAISKSGRGRRLVIYQTDGAYILDDGSLAVFSNVGKTPEEMAEAFDQIEKVNRSAAKNAKIVHHMIIQSLHELSPEEQLAMAKRYCEQTFAAQGLPYVLAMHAPDPDGDSRNWHFHIAFSYRPVERTGQGDWIIDRCLRTDLDNPEGWKQMRYLLAEQFNYTCERHGLAKRFTHLSYAASGLDYIPQQHMGPGLTAKVRRGETVAVNAENHRRVAQNEYRRAARELKIALLAQVSAYRQLTAKKLAAAVAASRPLVRPMAKLSGFTMPAALQTAIKSSAGVANDNDRQTSCADRSELITKLTLPPQAPGSIAKRPPIKKKRTIAFGIPPRPLKRSGYANSPAKLSLRMTVLPQKLGGLSDDVRTALFDFWIPTLPTPLEPMTPDILSGHVNLRPVRLPEPLANGVGDSLFSPTRRFVISSTLPTPLAFSAVSDNASTRATFTVSMTLPAQLKADAAFVSPAIHSQQPDASALDLFPAPRPRLSDEEDENRQEERLKSPPTQGEDTTGPQRDAKAALDRLDREPAKSKSKVTSKDEAPPKQNILASLDRLDLPSTAIDRNIAKPETSKPLRDKFKDDSAATRGVGDNAVGTTPENSTVDTGSGQPQRDPPSKVPTGYRLNSNGKLVIDIGPTKEASMGVRSVKEDRVTEDEVRHRVEEMKRNAHEARPQAILPDEMLASTPNEDRRYEPLRKGINSKIDRWIDADTANDREARHKAAAAIRTDRALIVRINSFDPTVRARFQRDWETIDAMRPRDGRGERGRAIDDE</sequence>
<evidence type="ECO:0000256" key="1">
    <source>
        <dbReference type="ARBA" id="ARBA00010873"/>
    </source>
</evidence>
<name>A0A369Q8Y1_9SPHN</name>
<gene>
    <name evidence="6" type="ORF">HME9302_02575</name>
</gene>
<keyword evidence="3" id="KW-0175">Coiled coil</keyword>
<feature type="domain" description="MobA/MobL protein" evidence="5">
    <location>
        <begin position="172"/>
        <end position="328"/>
    </location>
</feature>
<evidence type="ECO:0000313" key="7">
    <source>
        <dbReference type="Proteomes" id="UP000253727"/>
    </source>
</evidence>
<feature type="compositionally biased region" description="Polar residues" evidence="4">
    <location>
        <begin position="630"/>
        <end position="640"/>
    </location>
</feature>
<evidence type="ECO:0000256" key="2">
    <source>
        <dbReference type="ARBA" id="ARBA00022971"/>
    </source>
</evidence>
<feature type="compositionally biased region" description="Polar residues" evidence="4">
    <location>
        <begin position="720"/>
        <end position="736"/>
    </location>
</feature>